<dbReference type="eggNOG" id="KOG0255">
    <property type="taxonomic scope" value="Eukaryota"/>
</dbReference>
<dbReference type="OrthoDB" id="3936150at2759"/>
<feature type="transmembrane region" description="Helical" evidence="5">
    <location>
        <begin position="403"/>
        <end position="424"/>
    </location>
</feature>
<dbReference type="PROSITE" id="PS50850">
    <property type="entry name" value="MFS"/>
    <property type="match status" value="1"/>
</dbReference>
<dbReference type="Pfam" id="PF07690">
    <property type="entry name" value="MFS_1"/>
    <property type="match status" value="1"/>
</dbReference>
<dbReference type="PhylomeDB" id="B4JVS9"/>
<keyword evidence="4 5" id="KW-0472">Membrane</keyword>
<dbReference type="InterPro" id="IPR011701">
    <property type="entry name" value="MFS"/>
</dbReference>
<feature type="transmembrane region" description="Helical" evidence="5">
    <location>
        <begin position="215"/>
        <end position="238"/>
    </location>
</feature>
<organism evidence="8">
    <name type="scientific">Drosophila grimshawi</name>
    <name type="common">Hawaiian fruit fly</name>
    <name type="synonym">Idiomyia grimshawi</name>
    <dbReference type="NCBI Taxonomy" id="7222"/>
    <lineage>
        <taxon>Eukaryota</taxon>
        <taxon>Metazoa</taxon>
        <taxon>Ecdysozoa</taxon>
        <taxon>Arthropoda</taxon>
        <taxon>Hexapoda</taxon>
        <taxon>Insecta</taxon>
        <taxon>Pterygota</taxon>
        <taxon>Neoptera</taxon>
        <taxon>Endopterygota</taxon>
        <taxon>Diptera</taxon>
        <taxon>Brachycera</taxon>
        <taxon>Muscomorpha</taxon>
        <taxon>Ephydroidea</taxon>
        <taxon>Drosophilidae</taxon>
        <taxon>Drosophila</taxon>
        <taxon>Hawaiian Drosophila</taxon>
    </lineage>
</organism>
<protein>
    <submittedName>
        <fullName evidence="7">GH22909</fullName>
    </submittedName>
</protein>
<evidence type="ECO:0000256" key="5">
    <source>
        <dbReference type="SAM" id="Phobius"/>
    </source>
</evidence>
<feature type="transmembrane region" description="Helical" evidence="5">
    <location>
        <begin position="491"/>
        <end position="514"/>
    </location>
</feature>
<evidence type="ECO:0000313" key="7">
    <source>
        <dbReference type="EMBL" id="EDV98067.1"/>
    </source>
</evidence>
<feature type="domain" description="Major facilitator superfamily (MFS) profile" evidence="6">
    <location>
        <begin position="116"/>
        <end position="544"/>
    </location>
</feature>
<evidence type="ECO:0000256" key="1">
    <source>
        <dbReference type="ARBA" id="ARBA00004141"/>
    </source>
</evidence>
<comment type="subcellular location">
    <subcellularLocation>
        <location evidence="1">Membrane</location>
        <topology evidence="1">Multi-pass membrane protein</topology>
    </subcellularLocation>
</comment>
<keyword evidence="2 5" id="KW-0812">Transmembrane</keyword>
<gene>
    <name evidence="7" type="primary">Dgri\GH22909</name>
    <name evidence="7" type="ORF">Dgri_GH22909</name>
</gene>
<feature type="transmembrane region" description="Helical" evidence="5">
    <location>
        <begin position="276"/>
        <end position="295"/>
    </location>
</feature>
<feature type="transmembrane region" description="Helical" evidence="5">
    <location>
        <begin position="161"/>
        <end position="183"/>
    </location>
</feature>
<feature type="transmembrane region" description="Helical" evidence="5">
    <location>
        <begin position="456"/>
        <end position="479"/>
    </location>
</feature>
<feature type="transmembrane region" description="Helical" evidence="5">
    <location>
        <begin position="431"/>
        <end position="450"/>
    </location>
</feature>
<feature type="transmembrane region" description="Helical" evidence="5">
    <location>
        <begin position="190"/>
        <end position="209"/>
    </location>
</feature>
<feature type="transmembrane region" description="Helical" evidence="5">
    <location>
        <begin position="250"/>
        <end position="270"/>
    </location>
</feature>
<reference evidence="7 8" key="1">
    <citation type="journal article" date="2007" name="Nature">
        <title>Evolution of genes and genomes on the Drosophila phylogeny.</title>
        <authorList>
            <consortium name="Drosophila 12 Genomes Consortium"/>
            <person name="Clark A.G."/>
            <person name="Eisen M.B."/>
            <person name="Smith D.R."/>
            <person name="Bergman C.M."/>
            <person name="Oliver B."/>
            <person name="Markow T.A."/>
            <person name="Kaufman T.C."/>
            <person name="Kellis M."/>
            <person name="Gelbart W."/>
            <person name="Iyer V.N."/>
            <person name="Pollard D.A."/>
            <person name="Sackton T.B."/>
            <person name="Larracuente A.M."/>
            <person name="Singh N.D."/>
            <person name="Abad J.P."/>
            <person name="Abt D.N."/>
            <person name="Adryan B."/>
            <person name="Aguade M."/>
            <person name="Akashi H."/>
            <person name="Anderson W.W."/>
            <person name="Aquadro C.F."/>
            <person name="Ardell D.H."/>
            <person name="Arguello R."/>
            <person name="Artieri C.G."/>
            <person name="Barbash D.A."/>
            <person name="Barker D."/>
            <person name="Barsanti P."/>
            <person name="Batterham P."/>
            <person name="Batzoglou S."/>
            <person name="Begun D."/>
            <person name="Bhutkar A."/>
            <person name="Blanco E."/>
            <person name="Bosak S.A."/>
            <person name="Bradley R.K."/>
            <person name="Brand A.D."/>
            <person name="Brent M.R."/>
            <person name="Brooks A.N."/>
            <person name="Brown R.H."/>
            <person name="Butlin R.K."/>
            <person name="Caggese C."/>
            <person name="Calvi B.R."/>
            <person name="Bernardo de Carvalho A."/>
            <person name="Caspi A."/>
            <person name="Castrezana S."/>
            <person name="Celniker S.E."/>
            <person name="Chang J.L."/>
            <person name="Chapple C."/>
            <person name="Chatterji S."/>
            <person name="Chinwalla A."/>
            <person name="Civetta A."/>
            <person name="Clifton S.W."/>
            <person name="Comeron J.M."/>
            <person name="Costello J.C."/>
            <person name="Coyne J.A."/>
            <person name="Daub J."/>
            <person name="David R.G."/>
            <person name="Delcher A.L."/>
            <person name="Delehaunty K."/>
            <person name="Do C.B."/>
            <person name="Ebling H."/>
            <person name="Edwards K."/>
            <person name="Eickbush T."/>
            <person name="Evans J.D."/>
            <person name="Filipski A."/>
            <person name="Findeiss S."/>
            <person name="Freyhult E."/>
            <person name="Fulton L."/>
            <person name="Fulton R."/>
            <person name="Garcia A.C."/>
            <person name="Gardiner A."/>
            <person name="Garfield D.A."/>
            <person name="Garvin B.E."/>
            <person name="Gibson G."/>
            <person name="Gilbert D."/>
            <person name="Gnerre S."/>
            <person name="Godfrey J."/>
            <person name="Good R."/>
            <person name="Gotea V."/>
            <person name="Gravely B."/>
            <person name="Greenberg A.J."/>
            <person name="Griffiths-Jones S."/>
            <person name="Gross S."/>
            <person name="Guigo R."/>
            <person name="Gustafson E.A."/>
            <person name="Haerty W."/>
            <person name="Hahn M.W."/>
            <person name="Halligan D.L."/>
            <person name="Halpern A.L."/>
            <person name="Halter G.M."/>
            <person name="Han M.V."/>
            <person name="Heger A."/>
            <person name="Hillier L."/>
            <person name="Hinrichs A.S."/>
            <person name="Holmes I."/>
            <person name="Hoskins R.A."/>
            <person name="Hubisz M.J."/>
            <person name="Hultmark D."/>
            <person name="Huntley M.A."/>
            <person name="Jaffe D.B."/>
            <person name="Jagadeeshan S."/>
            <person name="Jeck W.R."/>
            <person name="Johnson J."/>
            <person name="Jones C.D."/>
            <person name="Jordan W.C."/>
            <person name="Karpen G.H."/>
            <person name="Kataoka E."/>
            <person name="Keightley P.D."/>
            <person name="Kheradpour P."/>
            <person name="Kirkness E.F."/>
            <person name="Koerich L.B."/>
            <person name="Kristiansen K."/>
            <person name="Kudrna D."/>
            <person name="Kulathinal R.J."/>
            <person name="Kumar S."/>
            <person name="Kwok R."/>
            <person name="Lander E."/>
            <person name="Langley C.H."/>
            <person name="Lapoint R."/>
            <person name="Lazzaro B.P."/>
            <person name="Lee S.J."/>
            <person name="Levesque L."/>
            <person name="Li R."/>
            <person name="Lin C.F."/>
            <person name="Lin M.F."/>
            <person name="Lindblad-Toh K."/>
            <person name="Llopart A."/>
            <person name="Long M."/>
            <person name="Low L."/>
            <person name="Lozovsky E."/>
            <person name="Lu J."/>
            <person name="Luo M."/>
            <person name="Machado C.A."/>
            <person name="Makalowski W."/>
            <person name="Marzo M."/>
            <person name="Matsuda M."/>
            <person name="Matzkin L."/>
            <person name="McAllister B."/>
            <person name="McBride C.S."/>
            <person name="McKernan B."/>
            <person name="McKernan K."/>
            <person name="Mendez-Lago M."/>
            <person name="Minx P."/>
            <person name="Mollenhauer M.U."/>
            <person name="Montooth K."/>
            <person name="Mount S.M."/>
            <person name="Mu X."/>
            <person name="Myers E."/>
            <person name="Negre B."/>
            <person name="Newfeld S."/>
            <person name="Nielsen R."/>
            <person name="Noor M.A."/>
            <person name="O'Grady P."/>
            <person name="Pachter L."/>
            <person name="Papaceit M."/>
            <person name="Parisi M.J."/>
            <person name="Parisi M."/>
            <person name="Parts L."/>
            <person name="Pedersen J.S."/>
            <person name="Pesole G."/>
            <person name="Phillippy A.M."/>
            <person name="Ponting C.P."/>
            <person name="Pop M."/>
            <person name="Porcelli D."/>
            <person name="Powell J.R."/>
            <person name="Prohaska S."/>
            <person name="Pruitt K."/>
            <person name="Puig M."/>
            <person name="Quesneville H."/>
            <person name="Ram K.R."/>
            <person name="Rand D."/>
            <person name="Rasmussen M.D."/>
            <person name="Reed L.K."/>
            <person name="Reenan R."/>
            <person name="Reily A."/>
            <person name="Remington K.A."/>
            <person name="Rieger T.T."/>
            <person name="Ritchie M.G."/>
            <person name="Robin C."/>
            <person name="Rogers Y.H."/>
            <person name="Rohde C."/>
            <person name="Rozas J."/>
            <person name="Rubenfield M.J."/>
            <person name="Ruiz A."/>
            <person name="Russo S."/>
            <person name="Salzberg S.L."/>
            <person name="Sanchez-Gracia A."/>
            <person name="Saranga D.J."/>
            <person name="Sato H."/>
            <person name="Schaeffer S.W."/>
            <person name="Schatz M.C."/>
            <person name="Schlenke T."/>
            <person name="Schwartz R."/>
            <person name="Segarra C."/>
            <person name="Singh R.S."/>
            <person name="Sirot L."/>
            <person name="Sirota M."/>
            <person name="Sisneros N.B."/>
            <person name="Smith C.D."/>
            <person name="Smith T.F."/>
            <person name="Spieth J."/>
            <person name="Stage D.E."/>
            <person name="Stark A."/>
            <person name="Stephan W."/>
            <person name="Strausberg R.L."/>
            <person name="Strempel S."/>
            <person name="Sturgill D."/>
            <person name="Sutton G."/>
            <person name="Sutton G.G."/>
            <person name="Tao W."/>
            <person name="Teichmann S."/>
            <person name="Tobari Y.N."/>
            <person name="Tomimura Y."/>
            <person name="Tsolas J.M."/>
            <person name="Valente V.L."/>
            <person name="Venter E."/>
            <person name="Venter J.C."/>
            <person name="Vicario S."/>
            <person name="Vieira F.G."/>
            <person name="Vilella A.J."/>
            <person name="Villasante A."/>
            <person name="Walenz B."/>
            <person name="Wang J."/>
            <person name="Wasserman M."/>
            <person name="Watts T."/>
            <person name="Wilson D."/>
            <person name="Wilson R.K."/>
            <person name="Wing R.A."/>
            <person name="Wolfner M.F."/>
            <person name="Wong A."/>
            <person name="Wong G.K."/>
            <person name="Wu C.I."/>
            <person name="Wu G."/>
            <person name="Yamamoto D."/>
            <person name="Yang H.P."/>
            <person name="Yang S.P."/>
            <person name="Yorke J.A."/>
            <person name="Yoshida K."/>
            <person name="Zdobnov E."/>
            <person name="Zhang P."/>
            <person name="Zhang Y."/>
            <person name="Zimin A.V."/>
            <person name="Baldwin J."/>
            <person name="Abdouelleil A."/>
            <person name="Abdulkadir J."/>
            <person name="Abebe A."/>
            <person name="Abera B."/>
            <person name="Abreu J."/>
            <person name="Acer S.C."/>
            <person name="Aftuck L."/>
            <person name="Alexander A."/>
            <person name="An P."/>
            <person name="Anderson E."/>
            <person name="Anderson S."/>
            <person name="Arachi H."/>
            <person name="Azer M."/>
            <person name="Bachantsang P."/>
            <person name="Barry A."/>
            <person name="Bayul T."/>
            <person name="Berlin A."/>
            <person name="Bessette D."/>
            <person name="Bloom T."/>
            <person name="Blye J."/>
            <person name="Boguslavskiy L."/>
            <person name="Bonnet C."/>
            <person name="Boukhgalter B."/>
            <person name="Bourzgui I."/>
            <person name="Brown A."/>
            <person name="Cahill P."/>
            <person name="Channer S."/>
            <person name="Cheshatsang Y."/>
            <person name="Chuda L."/>
            <person name="Citroen M."/>
            <person name="Collymore A."/>
            <person name="Cooke P."/>
            <person name="Costello M."/>
            <person name="D'Aco K."/>
            <person name="Daza R."/>
            <person name="De Haan G."/>
            <person name="DeGray S."/>
            <person name="DeMaso C."/>
            <person name="Dhargay N."/>
            <person name="Dooley K."/>
            <person name="Dooley E."/>
            <person name="Doricent M."/>
            <person name="Dorje P."/>
            <person name="Dorjee K."/>
            <person name="Dupes A."/>
            <person name="Elong R."/>
            <person name="Falk J."/>
            <person name="Farina A."/>
            <person name="Faro S."/>
            <person name="Ferguson D."/>
            <person name="Fisher S."/>
            <person name="Foley C.D."/>
            <person name="Franke A."/>
            <person name="Friedrich D."/>
            <person name="Gadbois L."/>
            <person name="Gearin G."/>
            <person name="Gearin C.R."/>
            <person name="Giannoukos G."/>
            <person name="Goode T."/>
            <person name="Graham J."/>
            <person name="Grandbois E."/>
            <person name="Grewal S."/>
            <person name="Gyaltsen K."/>
            <person name="Hafez N."/>
            <person name="Hagos B."/>
            <person name="Hall J."/>
            <person name="Henson C."/>
            <person name="Hollinger A."/>
            <person name="Honan T."/>
            <person name="Huard M.D."/>
            <person name="Hughes L."/>
            <person name="Hurhula B."/>
            <person name="Husby M.E."/>
            <person name="Kamat A."/>
            <person name="Kanga B."/>
            <person name="Kashin S."/>
            <person name="Khazanovich D."/>
            <person name="Kisner P."/>
            <person name="Lance K."/>
            <person name="Lara M."/>
            <person name="Lee W."/>
            <person name="Lennon N."/>
            <person name="Letendre F."/>
            <person name="LeVine R."/>
            <person name="Lipovsky A."/>
            <person name="Liu X."/>
            <person name="Liu J."/>
            <person name="Liu S."/>
            <person name="Lokyitsang T."/>
            <person name="Lokyitsang Y."/>
            <person name="Lubonja R."/>
            <person name="Lui A."/>
            <person name="MacDonald P."/>
            <person name="Magnisalis V."/>
            <person name="Maru K."/>
            <person name="Matthews C."/>
            <person name="McCusker W."/>
            <person name="McDonough S."/>
            <person name="Mehta T."/>
            <person name="Meldrim J."/>
            <person name="Meneus L."/>
            <person name="Mihai O."/>
            <person name="Mihalev A."/>
            <person name="Mihova T."/>
            <person name="Mittelman R."/>
            <person name="Mlenga V."/>
            <person name="Montmayeur A."/>
            <person name="Mulrain L."/>
            <person name="Navidi A."/>
            <person name="Naylor J."/>
            <person name="Negash T."/>
            <person name="Nguyen T."/>
            <person name="Nguyen N."/>
            <person name="Nicol R."/>
            <person name="Norbu C."/>
            <person name="Norbu N."/>
            <person name="Novod N."/>
            <person name="O'Neill B."/>
            <person name="Osman S."/>
            <person name="Markiewicz E."/>
            <person name="Oyono O.L."/>
            <person name="Patti C."/>
            <person name="Phunkhang P."/>
            <person name="Pierre F."/>
            <person name="Priest M."/>
            <person name="Raghuraman S."/>
            <person name="Rege F."/>
            <person name="Reyes R."/>
            <person name="Rise C."/>
            <person name="Rogov P."/>
            <person name="Ross K."/>
            <person name="Ryan E."/>
            <person name="Settipalli S."/>
            <person name="Shea T."/>
            <person name="Sherpa N."/>
            <person name="Shi L."/>
            <person name="Shih D."/>
            <person name="Sparrow T."/>
            <person name="Spaulding J."/>
            <person name="Stalker J."/>
            <person name="Stange-Thomann N."/>
            <person name="Stavropoulos S."/>
            <person name="Stone C."/>
            <person name="Strader C."/>
            <person name="Tesfaye S."/>
            <person name="Thomson T."/>
            <person name="Thoulutsang Y."/>
            <person name="Thoulutsang D."/>
            <person name="Topham K."/>
            <person name="Topping I."/>
            <person name="Tsamla T."/>
            <person name="Vassiliev H."/>
            <person name="Vo A."/>
            <person name="Wangchuk T."/>
            <person name="Wangdi T."/>
            <person name="Weiand M."/>
            <person name="Wilkinson J."/>
            <person name="Wilson A."/>
            <person name="Yadav S."/>
            <person name="Young G."/>
            <person name="Yu Q."/>
            <person name="Zembek L."/>
            <person name="Zhong D."/>
            <person name="Zimmer A."/>
            <person name="Zwirko Z."/>
            <person name="Jaffe D.B."/>
            <person name="Alvarez P."/>
            <person name="Brockman W."/>
            <person name="Butler J."/>
            <person name="Chin C."/>
            <person name="Gnerre S."/>
            <person name="Grabherr M."/>
            <person name="Kleber M."/>
            <person name="Mauceli E."/>
            <person name="MacCallum I."/>
        </authorList>
    </citation>
    <scope>NUCLEOTIDE SEQUENCE [LARGE SCALE GENOMIC DNA]</scope>
    <source>
        <strain evidence="8">Tucson 15287-2541.00</strain>
    </source>
</reference>
<name>B4JVS9_DROGR</name>
<feature type="transmembrane region" description="Helical" evidence="5">
    <location>
        <begin position="520"/>
        <end position="539"/>
    </location>
</feature>
<dbReference type="CDD" id="cd17317">
    <property type="entry name" value="MFS_SLC22"/>
    <property type="match status" value="1"/>
</dbReference>
<keyword evidence="3 5" id="KW-1133">Transmembrane helix</keyword>
<dbReference type="InParanoid" id="B4JVS9"/>
<dbReference type="SUPFAM" id="SSF103473">
    <property type="entry name" value="MFS general substrate transporter"/>
    <property type="match status" value="1"/>
</dbReference>
<dbReference type="Proteomes" id="UP000001070">
    <property type="component" value="Unassembled WGS sequence"/>
</dbReference>
<dbReference type="KEGG" id="dgr:6568903"/>
<keyword evidence="8" id="KW-1185">Reference proteome</keyword>
<dbReference type="Gene3D" id="1.20.1250.20">
    <property type="entry name" value="MFS general substrate transporter like domains"/>
    <property type="match status" value="1"/>
</dbReference>
<accession>B4JVS9</accession>
<evidence type="ECO:0000259" key="6">
    <source>
        <dbReference type="PROSITE" id="PS50850"/>
    </source>
</evidence>
<dbReference type="InterPro" id="IPR020846">
    <property type="entry name" value="MFS_dom"/>
</dbReference>
<feature type="transmembrane region" description="Helical" evidence="5">
    <location>
        <begin position="370"/>
        <end position="391"/>
    </location>
</feature>
<dbReference type="InterPro" id="IPR036259">
    <property type="entry name" value="MFS_trans_sf"/>
</dbReference>
<dbReference type="OMA" id="GTPKYRC"/>
<proteinExistence type="predicted"/>
<evidence type="ECO:0000256" key="3">
    <source>
        <dbReference type="ARBA" id="ARBA00022989"/>
    </source>
</evidence>
<dbReference type="AlphaFoldDB" id="B4JVS9"/>
<feature type="transmembrane region" description="Helical" evidence="5">
    <location>
        <begin position="26"/>
        <end position="47"/>
    </location>
</feature>
<sequence length="585" mass="65079">MAESVAAMDFDEILTQIGEFGLYQRVNYLLICLPVLFAAANSLSYAFTAGTPKYRCRIEQCDDEDEDDEEQLAQYQTDWLDVAIPGTRDKHGYFTPSDSCLRFATNESEEFGVQQSATTCDASMFLPQHKPERCRQFVYDMSEHTIVQDWQLTCKENAWKLAFVGTTHFAGLVVGTALFGYLADRFGRKLIFVFCTIFMGLTGIGQALAWDYSSFLGFALLNAVGTSGVYPLAFIIGVEMVGPRKREMTSIVLNYFYAVGEALLGLAAWLLTNWQALQLALSIPPLFFVVYFWLVPESVRWLLARNEHEKAGTIIRKAAHVNQRELSLELLASFKQQQLDTTDAKQSQQLQPEQRQIWPSVKQVFASNTLIWRYTNLLFIWAVNAIVFYGLSLNSTNLSGNKYLNFALVCLIEIPGYCLAWLCLRKLGRRLALSGSLMLCAITCAASGYLTTGANWLIVTLFLLGKLGITSSFAVIYTYTAEMMPTVIRSGGVGVMSTFARFGAMLAPFVPLLGSYYEPLPLLLFGVVSMLASILSLLLPETFHKKLPDTVVEAIALGKEMEPVSVESADSSTALGNNVQHESII</sequence>
<dbReference type="PANTHER" id="PTHR24064">
    <property type="entry name" value="SOLUTE CARRIER FAMILY 22 MEMBER"/>
    <property type="match status" value="1"/>
</dbReference>
<dbReference type="GO" id="GO:0016020">
    <property type="term" value="C:membrane"/>
    <property type="evidence" value="ECO:0007669"/>
    <property type="project" value="UniProtKB-SubCell"/>
</dbReference>
<dbReference type="GO" id="GO:0022857">
    <property type="term" value="F:transmembrane transporter activity"/>
    <property type="evidence" value="ECO:0007669"/>
    <property type="project" value="InterPro"/>
</dbReference>
<evidence type="ECO:0000256" key="4">
    <source>
        <dbReference type="ARBA" id="ARBA00023136"/>
    </source>
</evidence>
<evidence type="ECO:0000256" key="2">
    <source>
        <dbReference type="ARBA" id="ARBA00022692"/>
    </source>
</evidence>
<dbReference type="HOGENOM" id="CLU_001265_33_4_1"/>
<dbReference type="EMBL" id="CH916375">
    <property type="protein sequence ID" value="EDV98067.1"/>
    <property type="molecule type" value="Genomic_DNA"/>
</dbReference>
<evidence type="ECO:0000313" key="8">
    <source>
        <dbReference type="Proteomes" id="UP000001070"/>
    </source>
</evidence>